<feature type="region of interest" description="Disordered" evidence="1">
    <location>
        <begin position="175"/>
        <end position="214"/>
    </location>
</feature>
<organism evidence="4 5">
    <name type="scientific">Brevibacterium otitidis</name>
    <dbReference type="NCBI Taxonomy" id="53364"/>
    <lineage>
        <taxon>Bacteria</taxon>
        <taxon>Bacillati</taxon>
        <taxon>Actinomycetota</taxon>
        <taxon>Actinomycetes</taxon>
        <taxon>Micrococcales</taxon>
        <taxon>Brevibacteriaceae</taxon>
        <taxon>Brevibacterium</taxon>
    </lineage>
</organism>
<evidence type="ECO:0000256" key="1">
    <source>
        <dbReference type="SAM" id="MobiDB-lite"/>
    </source>
</evidence>
<feature type="compositionally biased region" description="Acidic residues" evidence="1">
    <location>
        <begin position="187"/>
        <end position="207"/>
    </location>
</feature>
<feature type="chain" id="PRO_5047184144" evidence="3">
    <location>
        <begin position="44"/>
        <end position="254"/>
    </location>
</feature>
<evidence type="ECO:0000313" key="4">
    <source>
        <dbReference type="EMBL" id="MFB9775490.1"/>
    </source>
</evidence>
<name>A0ABV5WZ96_9MICO</name>
<feature type="transmembrane region" description="Helical" evidence="2">
    <location>
        <begin position="220"/>
        <end position="241"/>
    </location>
</feature>
<proteinExistence type="predicted"/>
<protein>
    <submittedName>
        <fullName evidence="4">LPXTG cell wall anchor domain-containing protein</fullName>
    </submittedName>
</protein>
<keyword evidence="3" id="KW-0732">Signal</keyword>
<dbReference type="NCBIfam" id="TIGR01167">
    <property type="entry name" value="LPXTG_anchor"/>
    <property type="match status" value="1"/>
</dbReference>
<keyword evidence="2" id="KW-0472">Membrane</keyword>
<reference evidence="4 5" key="1">
    <citation type="submission" date="2024-09" db="EMBL/GenBank/DDBJ databases">
        <authorList>
            <person name="Sun Q."/>
            <person name="Mori K."/>
        </authorList>
    </citation>
    <scope>NUCLEOTIDE SEQUENCE [LARGE SCALE GENOMIC DNA]</scope>
    <source>
        <strain evidence="4 5">JCM 11683</strain>
    </source>
</reference>
<gene>
    <name evidence="4" type="ORF">ACFFN1_03540</name>
</gene>
<comment type="caution">
    <text evidence="4">The sequence shown here is derived from an EMBL/GenBank/DDBJ whole genome shotgun (WGS) entry which is preliminary data.</text>
</comment>
<dbReference type="Proteomes" id="UP001589707">
    <property type="component" value="Unassembled WGS sequence"/>
</dbReference>
<evidence type="ECO:0000256" key="3">
    <source>
        <dbReference type="SAM" id="SignalP"/>
    </source>
</evidence>
<evidence type="ECO:0000313" key="5">
    <source>
        <dbReference type="Proteomes" id="UP001589707"/>
    </source>
</evidence>
<dbReference type="EMBL" id="JBHMAU010000027">
    <property type="protein sequence ID" value="MFB9775490.1"/>
    <property type="molecule type" value="Genomic_DNA"/>
</dbReference>
<feature type="signal peptide" evidence="3">
    <location>
        <begin position="1"/>
        <end position="43"/>
    </location>
</feature>
<keyword evidence="5" id="KW-1185">Reference proteome</keyword>
<evidence type="ECO:0000256" key="2">
    <source>
        <dbReference type="SAM" id="Phobius"/>
    </source>
</evidence>
<feature type="compositionally biased region" description="Low complexity" evidence="1">
    <location>
        <begin position="175"/>
        <end position="186"/>
    </location>
</feature>
<sequence>MPEILPRPVRTRASRAAACAAVLSLALIALLGAVCLSAGPAAAAGKVQVSVDERTWSDELPRRLFDSVERVVPGDWVSDAIWVRNVTADPLDVAVQMRWIGPEAESAFDDVLTIGMNGRSVTVGQLKEEPLTVRLGDLGPDEVARLEAEAHLLQSAGNATEQKDLEFELVLQLSAGSAPSPGPSDSPSDDPSSDPSDEAEPPQDDDDSRQLPLPRTGTEALLLVIAGLVVIGAGIAALLASRRRRTTDEDRRKR</sequence>
<keyword evidence="2" id="KW-0812">Transmembrane</keyword>
<keyword evidence="2" id="KW-1133">Transmembrane helix</keyword>
<accession>A0ABV5WZ96</accession>
<dbReference type="RefSeq" id="WP_376838671.1">
    <property type="nucleotide sequence ID" value="NZ_JBHMAU010000027.1"/>
</dbReference>